<dbReference type="Proteomes" id="UP001501442">
    <property type="component" value="Unassembled WGS sequence"/>
</dbReference>
<evidence type="ECO:0000256" key="1">
    <source>
        <dbReference type="SAM" id="MobiDB-lite"/>
    </source>
</evidence>
<proteinExistence type="predicted"/>
<name>A0ABP8UC58_9ACTN</name>
<evidence type="ECO:0000313" key="2">
    <source>
        <dbReference type="EMBL" id="GAA4628791.1"/>
    </source>
</evidence>
<protein>
    <recommendedName>
        <fullName evidence="4">Thioredoxin domain-containing protein</fullName>
    </recommendedName>
</protein>
<evidence type="ECO:0008006" key="4">
    <source>
        <dbReference type="Google" id="ProtNLM"/>
    </source>
</evidence>
<dbReference type="EMBL" id="BAABHK010000006">
    <property type="protein sequence ID" value="GAA4628791.1"/>
    <property type="molecule type" value="Genomic_DNA"/>
</dbReference>
<accession>A0ABP8UC58</accession>
<evidence type="ECO:0000313" key="3">
    <source>
        <dbReference type="Proteomes" id="UP001501442"/>
    </source>
</evidence>
<sequence>MSFETTALLVTWAALALLALVVAGLVRQVHHLTRGPRTHDVGPTTGMPAPGVDRLAPEPGRPALLLFLSDECPACQDVFEEARGLTGAPPIRALFSGDAPAVAPPDHMMIFAGQGELFQEYQVPATPYAVLVGSDGRIRTTEPVGSIRALHALVVQAGGRVVDTGEPVTDEPTTRKPAAGEPVAEEAMAGEPVPPLTDADAATRVR</sequence>
<reference evidence="3" key="1">
    <citation type="journal article" date="2019" name="Int. J. Syst. Evol. Microbiol.">
        <title>The Global Catalogue of Microorganisms (GCM) 10K type strain sequencing project: providing services to taxonomists for standard genome sequencing and annotation.</title>
        <authorList>
            <consortium name="The Broad Institute Genomics Platform"/>
            <consortium name="The Broad Institute Genome Sequencing Center for Infectious Disease"/>
            <person name="Wu L."/>
            <person name="Ma J."/>
        </authorList>
    </citation>
    <scope>NUCLEOTIDE SEQUENCE [LARGE SCALE GENOMIC DNA]</scope>
    <source>
        <strain evidence="3">JCM 17939</strain>
    </source>
</reference>
<dbReference type="RefSeq" id="WP_345433062.1">
    <property type="nucleotide sequence ID" value="NZ_BAABHK010000006.1"/>
</dbReference>
<comment type="caution">
    <text evidence="2">The sequence shown here is derived from an EMBL/GenBank/DDBJ whole genome shotgun (WGS) entry which is preliminary data.</text>
</comment>
<feature type="region of interest" description="Disordered" evidence="1">
    <location>
        <begin position="163"/>
        <end position="206"/>
    </location>
</feature>
<dbReference type="InterPro" id="IPR036249">
    <property type="entry name" value="Thioredoxin-like_sf"/>
</dbReference>
<organism evidence="2 3">
    <name type="scientific">Actinoallomurus vinaceus</name>
    <dbReference type="NCBI Taxonomy" id="1080074"/>
    <lineage>
        <taxon>Bacteria</taxon>
        <taxon>Bacillati</taxon>
        <taxon>Actinomycetota</taxon>
        <taxon>Actinomycetes</taxon>
        <taxon>Streptosporangiales</taxon>
        <taxon>Thermomonosporaceae</taxon>
        <taxon>Actinoallomurus</taxon>
    </lineage>
</organism>
<dbReference type="SUPFAM" id="SSF52833">
    <property type="entry name" value="Thioredoxin-like"/>
    <property type="match status" value="1"/>
</dbReference>
<feature type="region of interest" description="Disordered" evidence="1">
    <location>
        <begin position="35"/>
        <end position="54"/>
    </location>
</feature>
<keyword evidence="3" id="KW-1185">Reference proteome</keyword>
<gene>
    <name evidence="2" type="ORF">GCM10023196_046620</name>
</gene>